<comment type="caution">
    <text evidence="2">The sequence shown here is derived from an EMBL/GenBank/DDBJ whole genome shotgun (WGS) entry which is preliminary data.</text>
</comment>
<sequence length="402" mass="44814">MPGLSHSSPDTRVATATPWLPRSPAKLGEHNAYWAFICGHNWDEVPSLTLQLSSMRLTPPIALKSLTLDLRIVRYDMTGTPQAWNHLQLPQWVQTTEVLTRIASSATNLETIHIRMTPQKDQFDVLCRLLSANENVTDLVLEMDSALDVTIYPSPELQVSSFFAPGKTYAKYTRFVIRAPACAVEIPNVKPFFALLPMAKEVRIAALRVKVACFPWQFAVQLLNAAPDAAIFELAAARNHHPAIYQSSQLRIARMANLKDLTLDLPTVDGRLLRLVSAPELKVLRINTRSSLTRWSGCPPKHFPALTFVKICCSSPIAVRLEFLGLPYESYSHNLTSVDNEWEDVQGDFTAYIRTNHRSALPPRSNTQSPATSPASSTDYRTSSLWLHSPHSRTALVLTPPA</sequence>
<dbReference type="Proteomes" id="UP000077521">
    <property type="component" value="Unassembled WGS sequence"/>
</dbReference>
<evidence type="ECO:0000313" key="2">
    <source>
        <dbReference type="EMBL" id="KAE8236650.1"/>
    </source>
</evidence>
<gene>
    <name evidence="2" type="ORF">A4X13_0g9075</name>
</gene>
<feature type="region of interest" description="Disordered" evidence="1">
    <location>
        <begin position="359"/>
        <end position="380"/>
    </location>
</feature>
<reference evidence="2" key="2">
    <citation type="journal article" date="2019" name="IMA Fungus">
        <title>Genome sequencing and comparison of five Tilletia species to identify candidate genes for the detection of regulated species infecting wheat.</title>
        <authorList>
            <person name="Nguyen H.D.T."/>
            <person name="Sultana T."/>
            <person name="Kesanakurti P."/>
            <person name="Hambleton S."/>
        </authorList>
    </citation>
    <scope>NUCLEOTIDE SEQUENCE</scope>
    <source>
        <strain evidence="2">DAOMC 236416</strain>
    </source>
</reference>
<dbReference type="EMBL" id="LWDF02002117">
    <property type="protein sequence ID" value="KAE8236650.1"/>
    <property type="molecule type" value="Genomic_DNA"/>
</dbReference>
<evidence type="ECO:0000256" key="1">
    <source>
        <dbReference type="SAM" id="MobiDB-lite"/>
    </source>
</evidence>
<keyword evidence="3" id="KW-1185">Reference proteome</keyword>
<proteinExistence type="predicted"/>
<reference evidence="2" key="1">
    <citation type="submission" date="2016-04" db="EMBL/GenBank/DDBJ databases">
        <authorList>
            <person name="Nguyen H.D."/>
            <person name="Samba Siva P."/>
            <person name="Cullis J."/>
            <person name="Levesque C.A."/>
            <person name="Hambleton S."/>
        </authorList>
    </citation>
    <scope>NUCLEOTIDE SEQUENCE</scope>
    <source>
        <strain evidence="2">DAOMC 236416</strain>
    </source>
</reference>
<protein>
    <submittedName>
        <fullName evidence="2">Uncharacterized protein</fullName>
    </submittedName>
</protein>
<feature type="compositionally biased region" description="Low complexity" evidence="1">
    <location>
        <begin position="369"/>
        <end position="378"/>
    </location>
</feature>
<organism evidence="2 3">
    <name type="scientific">Tilletia indica</name>
    <dbReference type="NCBI Taxonomy" id="43049"/>
    <lineage>
        <taxon>Eukaryota</taxon>
        <taxon>Fungi</taxon>
        <taxon>Dikarya</taxon>
        <taxon>Basidiomycota</taxon>
        <taxon>Ustilaginomycotina</taxon>
        <taxon>Exobasidiomycetes</taxon>
        <taxon>Tilletiales</taxon>
        <taxon>Tilletiaceae</taxon>
        <taxon>Tilletia</taxon>
    </lineage>
</organism>
<dbReference type="AlphaFoldDB" id="A0A8T8SBK8"/>
<feature type="non-terminal residue" evidence="2">
    <location>
        <position position="402"/>
    </location>
</feature>
<evidence type="ECO:0000313" key="3">
    <source>
        <dbReference type="Proteomes" id="UP000077521"/>
    </source>
</evidence>
<name>A0A8T8SBK8_9BASI</name>
<accession>A0A8T8SBK8</accession>